<keyword evidence="1" id="KW-0472">Membrane</keyword>
<gene>
    <name evidence="2" type="ORF">H257_08746</name>
</gene>
<dbReference type="EMBL" id="KI913133">
    <property type="protein sequence ID" value="ETV77297.1"/>
    <property type="molecule type" value="Genomic_DNA"/>
</dbReference>
<evidence type="ECO:0000256" key="1">
    <source>
        <dbReference type="SAM" id="Phobius"/>
    </source>
</evidence>
<dbReference type="RefSeq" id="XP_009833084.1">
    <property type="nucleotide sequence ID" value="XM_009834782.1"/>
</dbReference>
<keyword evidence="1" id="KW-1133">Transmembrane helix</keyword>
<protein>
    <submittedName>
        <fullName evidence="2">Uncharacterized protein</fullName>
    </submittedName>
</protein>
<dbReference type="AlphaFoldDB" id="W4GC84"/>
<proteinExistence type="predicted"/>
<evidence type="ECO:0000313" key="2">
    <source>
        <dbReference type="EMBL" id="ETV77297.1"/>
    </source>
</evidence>
<dbReference type="InterPro" id="IPR036322">
    <property type="entry name" value="WD40_repeat_dom_sf"/>
</dbReference>
<accession>W4GC84</accession>
<feature type="transmembrane region" description="Helical" evidence="1">
    <location>
        <begin position="529"/>
        <end position="546"/>
    </location>
</feature>
<dbReference type="GeneID" id="20810742"/>
<dbReference type="SUPFAM" id="SSF50978">
    <property type="entry name" value="WD40 repeat-like"/>
    <property type="match status" value="1"/>
</dbReference>
<dbReference type="OrthoDB" id="65778at2759"/>
<reference evidence="2" key="1">
    <citation type="submission" date="2013-12" db="EMBL/GenBank/DDBJ databases">
        <title>The Genome Sequence of Aphanomyces astaci APO3.</title>
        <authorList>
            <consortium name="The Broad Institute Genomics Platform"/>
            <person name="Russ C."/>
            <person name="Tyler B."/>
            <person name="van West P."/>
            <person name="Dieguez-Uribeondo J."/>
            <person name="Young S.K."/>
            <person name="Zeng Q."/>
            <person name="Gargeya S."/>
            <person name="Fitzgerald M."/>
            <person name="Abouelleil A."/>
            <person name="Alvarado L."/>
            <person name="Chapman S.B."/>
            <person name="Gainer-Dewar J."/>
            <person name="Goldberg J."/>
            <person name="Griggs A."/>
            <person name="Gujja S."/>
            <person name="Hansen M."/>
            <person name="Howarth C."/>
            <person name="Imamovic A."/>
            <person name="Ireland A."/>
            <person name="Larimer J."/>
            <person name="McCowan C."/>
            <person name="Murphy C."/>
            <person name="Pearson M."/>
            <person name="Poon T.W."/>
            <person name="Priest M."/>
            <person name="Roberts A."/>
            <person name="Saif S."/>
            <person name="Shea T."/>
            <person name="Sykes S."/>
            <person name="Wortman J."/>
            <person name="Nusbaum C."/>
            <person name="Birren B."/>
        </authorList>
    </citation>
    <scope>NUCLEOTIDE SEQUENCE [LARGE SCALE GENOMIC DNA]</scope>
    <source>
        <strain evidence="2">APO3</strain>
    </source>
</reference>
<name>W4GC84_APHAT</name>
<dbReference type="VEuPathDB" id="FungiDB:H257_08746"/>
<organism evidence="2">
    <name type="scientific">Aphanomyces astaci</name>
    <name type="common">Crayfish plague agent</name>
    <dbReference type="NCBI Taxonomy" id="112090"/>
    <lineage>
        <taxon>Eukaryota</taxon>
        <taxon>Sar</taxon>
        <taxon>Stramenopiles</taxon>
        <taxon>Oomycota</taxon>
        <taxon>Saprolegniomycetes</taxon>
        <taxon>Saprolegniales</taxon>
        <taxon>Verrucalvaceae</taxon>
        <taxon>Aphanomyces</taxon>
    </lineage>
</organism>
<keyword evidence="1" id="KW-0812">Transmembrane</keyword>
<sequence length="577" mass="64110">MLCSNFSETSRKSNLWWHQTTMWWLALSSSFVAVVASTRPIPNHTVPLLHSILDAEIHVVESLLGLYNQQARTLALSIPVAQPTSQPANLKAPPTAGLKTWQHLEPPSAEPHHGLDTVLVDKASHLFAPDVTALQLLSWRVHTAGRRRKLVDTDVETVDYLAVARTSGLLELRNPRTFELLWQLHTRIKCITSIHQLAGTRSALALVSSHGDVTVFTVRVLENGRLRIGEPQRDRTSDRPVCLVEAVDVPPKVFKWGEPQPKLTSSPPPVGLHVDMSRLFQTPRGPEFVGAKVLLVQVSYDIYVVVATTQGDLLIYTHGGICVHHVALHRPLAALVALLGGSIAFTLGTDVGILNVPQWGHPIQLCTGSTNALISLERDVHRPSILYAGTSAGTVLVLRLHRSFSQRQPRAACSIQQQLVPQDQPTLTGWGEVTSRATHVQLASLKRLVFVVANRTFAGYQLVDTNVARRLFATDWNDRHNTTHTKLLVTRDKTHDALVVLSSRFANGSTLVVVHENLMVQDAPHYDVSWVRAPLMVVCAGGFIVWQKYRKKMRPNSVDQDEILQIARQLQRQTQYN</sequence>